<dbReference type="GeneID" id="111122760"/>
<evidence type="ECO:0000256" key="1">
    <source>
        <dbReference type="SAM" id="SignalP"/>
    </source>
</evidence>
<reference evidence="3" key="1">
    <citation type="submission" date="2025-08" db="UniProtKB">
        <authorList>
            <consortium name="RefSeq"/>
        </authorList>
    </citation>
    <scope>IDENTIFICATION</scope>
    <source>
        <tissue evidence="3">Whole sample</tissue>
    </source>
</reference>
<evidence type="ECO:0000313" key="3">
    <source>
        <dbReference type="RefSeq" id="XP_022320368.1"/>
    </source>
</evidence>
<dbReference type="KEGG" id="cvn:111122760"/>
<evidence type="ECO:0000313" key="2">
    <source>
        <dbReference type="Proteomes" id="UP000694844"/>
    </source>
</evidence>
<dbReference type="OrthoDB" id="6122813at2759"/>
<dbReference type="RefSeq" id="XP_022320368.1">
    <property type="nucleotide sequence ID" value="XM_022464660.1"/>
</dbReference>
<proteinExistence type="predicted"/>
<name>A0A8B8CX43_CRAVI</name>
<dbReference type="Proteomes" id="UP000694844">
    <property type="component" value="Chromosome 3"/>
</dbReference>
<feature type="signal peptide" evidence="1">
    <location>
        <begin position="1"/>
        <end position="21"/>
    </location>
</feature>
<protein>
    <submittedName>
        <fullName evidence="3">Uncharacterized protein LOC111122760</fullName>
    </submittedName>
</protein>
<keyword evidence="2" id="KW-1185">Reference proteome</keyword>
<sequence>MRMRTLLAIITGCVLVNISSSVVINRAIERYHNCDVYIDESDIPTQNTYCYYDRLRGNRFYCKTWGCDAPDCPPDQQITRERDCPYCPNTCTRGGRIFQVSDSFRCIDGLNRCRCTARGILSTRMGSSKNSVCRHPA</sequence>
<keyword evidence="1" id="KW-0732">Signal</keyword>
<accession>A0A8B8CX43</accession>
<feature type="chain" id="PRO_5034543917" evidence="1">
    <location>
        <begin position="22"/>
        <end position="137"/>
    </location>
</feature>
<organism evidence="2 3">
    <name type="scientific">Crassostrea virginica</name>
    <name type="common">Eastern oyster</name>
    <dbReference type="NCBI Taxonomy" id="6565"/>
    <lineage>
        <taxon>Eukaryota</taxon>
        <taxon>Metazoa</taxon>
        <taxon>Spiralia</taxon>
        <taxon>Lophotrochozoa</taxon>
        <taxon>Mollusca</taxon>
        <taxon>Bivalvia</taxon>
        <taxon>Autobranchia</taxon>
        <taxon>Pteriomorphia</taxon>
        <taxon>Ostreida</taxon>
        <taxon>Ostreoidea</taxon>
        <taxon>Ostreidae</taxon>
        <taxon>Crassostrea</taxon>
    </lineage>
</organism>
<gene>
    <name evidence="3" type="primary">LOC111122760</name>
</gene>
<dbReference type="AlphaFoldDB" id="A0A8B8CX43"/>